<keyword evidence="5 7" id="KW-0072">Autophagy</keyword>
<dbReference type="SUPFAM" id="SSF69572">
    <property type="entry name" value="Activating enzymes of the ubiquitin-like proteins"/>
    <property type="match status" value="1"/>
</dbReference>
<comment type="subcellular location">
    <subcellularLocation>
        <location evidence="7">Cytoplasm</location>
    </subcellularLocation>
    <subcellularLocation>
        <location evidence="7">Preautophagosomal structure</location>
    </subcellularLocation>
</comment>
<dbReference type="Pfam" id="PF00899">
    <property type="entry name" value="ThiF"/>
    <property type="match status" value="1"/>
</dbReference>
<dbReference type="EMBL" id="JAVFKY010000006">
    <property type="protein sequence ID" value="KAK5574485.1"/>
    <property type="molecule type" value="Genomic_DNA"/>
</dbReference>
<evidence type="ECO:0000256" key="5">
    <source>
        <dbReference type="ARBA" id="ARBA00023006"/>
    </source>
</evidence>
<name>A0AAN7TY14_9MYCE</name>
<keyword evidence="7" id="KW-0963">Cytoplasm</keyword>
<reference evidence="10 11" key="1">
    <citation type="submission" date="2023-11" db="EMBL/GenBank/DDBJ databases">
        <title>Dfirmibasis_genome.</title>
        <authorList>
            <person name="Edelbroek B."/>
            <person name="Kjellin J."/>
            <person name="Jerlstrom-Hultqvist J."/>
            <person name="Soderbom F."/>
        </authorList>
    </citation>
    <scope>NUCLEOTIDE SEQUENCE [LARGE SCALE GENOMIC DNA]</scope>
    <source>
        <strain evidence="10 11">TNS-C-14</strain>
    </source>
</reference>
<dbReference type="InterPro" id="IPR000594">
    <property type="entry name" value="ThiF_NAD_FAD-bd"/>
</dbReference>
<keyword evidence="11" id="KW-1185">Reference proteome</keyword>
<comment type="caution">
    <text evidence="10">The sequence shown here is derived from an EMBL/GenBank/DDBJ whole genome shotgun (WGS) entry which is preliminary data.</text>
</comment>
<feature type="domain" description="THIF-type NAD/FAD binding fold" evidence="8">
    <location>
        <begin position="338"/>
        <end position="580"/>
    </location>
</feature>
<dbReference type="AlphaFoldDB" id="A0AAN7TY14"/>
<keyword evidence="4 7" id="KW-0653">Protein transport</keyword>
<keyword evidence="3 7" id="KW-0813">Transport</keyword>
<evidence type="ECO:0000256" key="6">
    <source>
        <dbReference type="PIRSR" id="PIRSR606285-1"/>
    </source>
</evidence>
<evidence type="ECO:0000259" key="9">
    <source>
        <dbReference type="Pfam" id="PF16420"/>
    </source>
</evidence>
<dbReference type="InterPro" id="IPR006285">
    <property type="entry name" value="Atg7"/>
</dbReference>
<dbReference type="InterPro" id="IPR042522">
    <property type="entry name" value="Atg7_N_1"/>
</dbReference>
<comment type="function">
    <text evidence="7">E1-like activating enzyme involved in the 2 ubiquitin-like systems required for autophagy.</text>
</comment>
<dbReference type="PANTHER" id="PTHR10953:SF3">
    <property type="entry name" value="UBIQUITIN-LIKE MODIFIER-ACTIVATING ENZYME ATG7"/>
    <property type="match status" value="1"/>
</dbReference>
<dbReference type="Proteomes" id="UP001344447">
    <property type="component" value="Unassembled WGS sequence"/>
</dbReference>
<keyword evidence="7" id="KW-0833">Ubl conjugation pathway</keyword>
<evidence type="ECO:0000313" key="10">
    <source>
        <dbReference type="EMBL" id="KAK5574485.1"/>
    </source>
</evidence>
<evidence type="ECO:0000313" key="11">
    <source>
        <dbReference type="Proteomes" id="UP001344447"/>
    </source>
</evidence>
<dbReference type="NCBIfam" id="TIGR01381">
    <property type="entry name" value="E1_like_apg7"/>
    <property type="match status" value="1"/>
</dbReference>
<dbReference type="FunFam" id="3.40.50.720:FF:000243">
    <property type="entry name" value="Ubiquitin-like modifier-activating enzyme ATG7"/>
    <property type="match status" value="1"/>
</dbReference>
<dbReference type="CDD" id="cd01486">
    <property type="entry name" value="Apg7"/>
    <property type="match status" value="1"/>
</dbReference>
<comment type="similarity">
    <text evidence="1 7">Belongs to the ATG7 family.</text>
</comment>
<evidence type="ECO:0000256" key="4">
    <source>
        <dbReference type="ARBA" id="ARBA00022927"/>
    </source>
</evidence>
<dbReference type="InterPro" id="IPR032197">
    <property type="entry name" value="Atg7_N"/>
</dbReference>
<evidence type="ECO:0000256" key="7">
    <source>
        <dbReference type="RuleBase" id="RU366022"/>
    </source>
</evidence>
<evidence type="ECO:0000256" key="2">
    <source>
        <dbReference type="ARBA" id="ARBA00017647"/>
    </source>
</evidence>
<gene>
    <name evidence="10" type="ORF">RB653_009738</name>
</gene>
<dbReference type="Gene3D" id="3.40.140.100">
    <property type="entry name" value="Ubiquitin-like modifier-activating enzyme ATG7 C-terminal domain"/>
    <property type="match status" value="1"/>
</dbReference>
<feature type="active site" description="Glycyl thioester intermediate" evidence="6">
    <location>
        <position position="555"/>
    </location>
</feature>
<proteinExistence type="inferred from homology"/>
<dbReference type="GO" id="GO:0000407">
    <property type="term" value="C:phagophore assembly site"/>
    <property type="evidence" value="ECO:0007669"/>
    <property type="project" value="UniProtKB-SubCell"/>
</dbReference>
<dbReference type="FunFam" id="3.40.140.70:FF:000004">
    <property type="entry name" value="Ubiquitin-like modifier-activating enzyme atg7"/>
    <property type="match status" value="1"/>
</dbReference>
<evidence type="ECO:0000259" key="8">
    <source>
        <dbReference type="Pfam" id="PF00899"/>
    </source>
</evidence>
<evidence type="ECO:0000256" key="1">
    <source>
        <dbReference type="ARBA" id="ARBA00010931"/>
    </source>
</evidence>
<dbReference type="Gene3D" id="3.40.140.70">
    <property type="entry name" value="Ubiquitin-like modifier-activating enzyme ATG7 N-terminal domain"/>
    <property type="match status" value="1"/>
</dbReference>
<accession>A0AAN7TY14</accession>
<comment type="subunit">
    <text evidence="7">Homodimer.</text>
</comment>
<dbReference type="InterPro" id="IPR042523">
    <property type="entry name" value="Atg7_N_2"/>
</dbReference>
<dbReference type="GO" id="GO:0019778">
    <property type="term" value="F:Atg12 activating enzyme activity"/>
    <property type="evidence" value="ECO:0007669"/>
    <property type="project" value="TreeGrafter"/>
</dbReference>
<dbReference type="GO" id="GO:0000045">
    <property type="term" value="P:autophagosome assembly"/>
    <property type="evidence" value="ECO:0007669"/>
    <property type="project" value="TreeGrafter"/>
</dbReference>
<feature type="domain" description="Ubiquitin-like modifier-activating enzyme Atg7 N-terminal" evidence="9">
    <location>
        <begin position="5"/>
        <end position="321"/>
    </location>
</feature>
<dbReference type="GO" id="GO:0034727">
    <property type="term" value="P:piecemeal microautophagy of the nucleus"/>
    <property type="evidence" value="ECO:0007669"/>
    <property type="project" value="TreeGrafter"/>
</dbReference>
<protein>
    <recommendedName>
        <fullName evidence="2 7">Ubiquitin-like modifier-activating enzyme ATG7</fullName>
    </recommendedName>
    <alternativeName>
        <fullName evidence="7">Autophagy-related protein 7</fullName>
    </alternativeName>
</protein>
<dbReference type="Pfam" id="PF16420">
    <property type="entry name" value="ATG7_N"/>
    <property type="match status" value="1"/>
</dbReference>
<dbReference type="GO" id="GO:0000422">
    <property type="term" value="P:autophagy of mitochondrion"/>
    <property type="evidence" value="ECO:0007669"/>
    <property type="project" value="TreeGrafter"/>
</dbReference>
<dbReference type="PANTHER" id="PTHR10953">
    <property type="entry name" value="UBIQUITIN-ACTIVATING ENZYME E1"/>
    <property type="match status" value="1"/>
</dbReference>
<dbReference type="GO" id="GO:0006995">
    <property type="term" value="P:cellular response to nitrogen starvation"/>
    <property type="evidence" value="ECO:0007669"/>
    <property type="project" value="TreeGrafter"/>
</dbReference>
<dbReference type="Gene3D" id="3.40.50.720">
    <property type="entry name" value="NAD(P)-binding Rossmann-like Domain"/>
    <property type="match status" value="1"/>
</dbReference>
<dbReference type="GO" id="GO:0032446">
    <property type="term" value="P:protein modification by small protein conjugation"/>
    <property type="evidence" value="ECO:0007669"/>
    <property type="project" value="TreeGrafter"/>
</dbReference>
<organism evidence="10 11">
    <name type="scientific">Dictyostelium firmibasis</name>
    <dbReference type="NCBI Taxonomy" id="79012"/>
    <lineage>
        <taxon>Eukaryota</taxon>
        <taxon>Amoebozoa</taxon>
        <taxon>Evosea</taxon>
        <taxon>Eumycetozoa</taxon>
        <taxon>Dictyostelia</taxon>
        <taxon>Dictyosteliales</taxon>
        <taxon>Dictyosteliaceae</taxon>
        <taxon>Dictyostelium</taxon>
    </lineage>
</organism>
<sequence length="697" mass="78573">MSNTLQFKEFSSFVNISFWHELSNKKLDELKLSEEPIPLNAHYTFSPSQQLDPFLCLEFNAFLKNNTINTTENTYVLPPRSYLSHGTLFNYNTVDDFKQSPKLKLFDEASKRIWNDIKNGNVDKDTSLLNRFILLTYADIKNHQFYYMFGIPALLPSQPIQQFTEQPESINIESIKSFSNQSLPQYFCLRQGDDQSSFELIGSIEEKGNQYLNDCLKDGSIPLVGFCDPCPLPSNPGWPLRNFLIYLSVKYPSLKKVKVICFRGNGVNSNNILLSLELPSMSELIEKQQQDGDQWSGKSVGWEKDTNGKIAPRFVSLASTMDPLKLAEQSVDLNLKLMRWRVMPSLELEKIKNTSCLLLGSGTLGCNVARSLMSWGVRNITFVDSSKVSYSNPVRQSLFTFADCSPKAKEKSVAAADALKKIFPAVNANAEVFSIPMPGHSVPSSEYQSIRDTIEHLENLIKQHDVIYLLTDSRESRWLPTMLSRAHGKLCINAALGFDSYLVIRHGIKNQCPAELNNSISSKLGYEGSDLGCYFCNDVIAPTDTLKDRTLDQMCTVTRPGLSMMASSIAVELLISTIHHPYGGRAKGETETDVYTPGSTPLGIIPHQLRGFISHYQTLPLFSNPYKHCTACSDYIIDEYRSKGFHFILNVMNDSSCLTKICGIDELKNSEVNIDWDIDISDDEEDNNHNKEKEDLN</sequence>
<dbReference type="InterPro" id="IPR035985">
    <property type="entry name" value="Ubiquitin-activating_enz"/>
</dbReference>
<dbReference type="InterPro" id="IPR045886">
    <property type="entry name" value="ThiF/MoeB/HesA"/>
</dbReference>
<evidence type="ECO:0000256" key="3">
    <source>
        <dbReference type="ARBA" id="ARBA00022448"/>
    </source>
</evidence>
<dbReference type="GO" id="GO:0015031">
    <property type="term" value="P:protein transport"/>
    <property type="evidence" value="ECO:0007669"/>
    <property type="project" value="UniProtKB-UniRule"/>
</dbReference>
<dbReference type="GO" id="GO:0019779">
    <property type="term" value="F:Atg8 activating enzyme activity"/>
    <property type="evidence" value="ECO:0007669"/>
    <property type="project" value="TreeGrafter"/>
</dbReference>